<proteinExistence type="predicted"/>
<dbReference type="AlphaFoldDB" id="A0A2S2R1W3"/>
<protein>
    <submittedName>
        <fullName evidence="1">Uncharacterized protein</fullName>
    </submittedName>
</protein>
<reference evidence="1" key="1">
    <citation type="submission" date="2018-04" db="EMBL/GenBank/DDBJ databases">
        <title>Transcriptome assembly of Sipha flava.</title>
        <authorList>
            <person name="Scully E.D."/>
            <person name="Geib S.M."/>
            <person name="Palmer N.A."/>
            <person name="Koch K."/>
            <person name="Bradshaw J."/>
            <person name="Heng-Moss T."/>
            <person name="Sarath G."/>
        </authorList>
    </citation>
    <scope>NUCLEOTIDE SEQUENCE</scope>
</reference>
<organism evidence="1">
    <name type="scientific">Sipha flava</name>
    <name type="common">yellow sugarcane aphid</name>
    <dbReference type="NCBI Taxonomy" id="143950"/>
    <lineage>
        <taxon>Eukaryota</taxon>
        <taxon>Metazoa</taxon>
        <taxon>Ecdysozoa</taxon>
        <taxon>Arthropoda</taxon>
        <taxon>Hexapoda</taxon>
        <taxon>Insecta</taxon>
        <taxon>Pterygota</taxon>
        <taxon>Neoptera</taxon>
        <taxon>Paraneoptera</taxon>
        <taxon>Hemiptera</taxon>
        <taxon>Sternorrhyncha</taxon>
        <taxon>Aphidomorpha</taxon>
        <taxon>Aphidoidea</taxon>
        <taxon>Aphididae</taxon>
        <taxon>Sipha</taxon>
    </lineage>
</organism>
<evidence type="ECO:0000313" key="1">
    <source>
        <dbReference type="EMBL" id="MBY83760.1"/>
    </source>
</evidence>
<accession>A0A2S2R1W3</accession>
<gene>
    <name evidence="1" type="ORF">g.102338</name>
</gene>
<name>A0A2S2R1W3_9HEMI</name>
<sequence>MYVRYTPSLQCTPFSAAQGNQTVFSANVYHLIFTLQTSRLPRWRFLNARTDKCRPKRENEEKSRHLYCRYRASPHIPASVAYYNIGFDPLGWYKGVRLANSIKFK</sequence>
<dbReference type="EMBL" id="GGMS01014557">
    <property type="protein sequence ID" value="MBY83760.1"/>
    <property type="molecule type" value="Transcribed_RNA"/>
</dbReference>